<dbReference type="Gene3D" id="1.10.510.10">
    <property type="entry name" value="Transferase(Phosphotransferase) domain 1"/>
    <property type="match status" value="2"/>
</dbReference>
<feature type="domain" description="Protein kinase" evidence="2">
    <location>
        <begin position="535"/>
        <end position="803"/>
    </location>
</feature>
<protein>
    <submittedName>
        <fullName evidence="4">Protein kinase</fullName>
    </submittedName>
</protein>
<dbReference type="InterPro" id="IPR011009">
    <property type="entry name" value="Kinase-like_dom_sf"/>
</dbReference>
<feature type="domain" description="NERD" evidence="3">
    <location>
        <begin position="12"/>
        <end position="130"/>
    </location>
</feature>
<feature type="region of interest" description="Disordered" evidence="1">
    <location>
        <begin position="506"/>
        <end position="528"/>
    </location>
</feature>
<feature type="region of interest" description="Disordered" evidence="1">
    <location>
        <begin position="1175"/>
        <end position="1203"/>
    </location>
</feature>
<keyword evidence="4" id="KW-0418">Kinase</keyword>
<dbReference type="SUPFAM" id="SSF56112">
    <property type="entry name" value="Protein kinase-like (PK-like)"/>
    <property type="match status" value="2"/>
</dbReference>
<proteinExistence type="predicted"/>
<dbReference type="InterPro" id="IPR000719">
    <property type="entry name" value="Prot_kinase_dom"/>
</dbReference>
<evidence type="ECO:0000313" key="4">
    <source>
        <dbReference type="EMBL" id="NKY03014.1"/>
    </source>
</evidence>
<evidence type="ECO:0000259" key="3">
    <source>
        <dbReference type="PROSITE" id="PS50965"/>
    </source>
</evidence>
<dbReference type="PROSITE" id="PS50011">
    <property type="entry name" value="PROTEIN_KINASE_DOM"/>
    <property type="match status" value="2"/>
</dbReference>
<accession>A0A846WMZ1</accession>
<feature type="domain" description="Protein kinase" evidence="2">
    <location>
        <begin position="218"/>
        <end position="495"/>
    </location>
</feature>
<dbReference type="RefSeq" id="WP_006368777.1">
    <property type="nucleotide sequence ID" value="NZ_JAAXPC010000008.1"/>
</dbReference>
<dbReference type="SMART" id="SM00220">
    <property type="entry name" value="S_TKc"/>
    <property type="match status" value="1"/>
</dbReference>
<keyword evidence="4" id="KW-0808">Transferase</keyword>
<dbReference type="EMBL" id="JAAXPC010000008">
    <property type="protein sequence ID" value="NKY03014.1"/>
    <property type="molecule type" value="Genomic_DNA"/>
</dbReference>
<dbReference type="PROSITE" id="PS50965">
    <property type="entry name" value="NERD"/>
    <property type="match status" value="1"/>
</dbReference>
<sequence length="1388" mass="149610">MADDRWIEVSTSAFAHETEGLRLLREIVPSASPYRAWTNFEFMDNHGGWNEIDALILGRRRLHMVELKSWNGVLSGNEKNWILTGSNRQSRTQRSALLTTRHKAQKLASRLKDEVRKVAQEHHLNVDKVMRQFPFIQEEVYFHGDRFAVNLSDLAKSNLFGIDGRESQTGLPGIAARLLEPPNEGRDVYGEDMSVIIALALRELGATRRTERDAGSWTLTGETLDSGDDWQDFDVVHKVTGVHGRARIVTTRRGAPAQARAAARRRIQREYELIRSLRQESIVPPLDLATDDDGNAVLVYEKLDDFAPLDLALLTRTLTAEQQLEVLTQVAEALAYAHRNQVSNRGLSPSTVLINTSCLDDSGAIQIRLADWSWAGRIHATTSASPTLAGSQIAGTTSDDDVYQAPEDRWSPTADRMAVDLFSLGALAYFVLSGEPPARDRTDLRTRLRAQNGLDLAAVDGRFVDERLRSLVLHATRPSVSERVDLDAKTQQPRFGAAEFRSALQEYKSDSGPDPEVRTDPLNPQPDDELADGRFIVLKVLGAGSTARGILVADNAADGEHRVLKVGLDDSKTARLYEEAEVLTALGELTPKVPGVVELLEPPLHIGGRTALLLSDCGEQTLSDIVRHTAVSDAQLKLWGTQLLDTVVALDAAGIAHRDIKPSNLGLAKHASAGKTKRPRTSLALFDFSLSRAGVTETEAGTPTYRDPFLGMGTRTAFDSAAERYSAAVVLYEMATGTTPVYGDGQSDPTSITNDVTIDVESFIDAGLSQTRADALAAFFRTALAREARTRHDTAAAMRDAWRAVFDARSPAPTTDPTPVKPQGAKAYPAPVIVIDAPDDVSMQPAFTSLPEFVSALTELAGRRPSVMRRQVLEMLLGTHEDAPDDPFVTFNELALRVHLTPARISQIFSEFPALLSTDDPVRAFVTGRVKATVDDLYQRAQTLLTASGGASTPELIARELVGQMQIGDLHDVGRTALGVLRFVLACAPKPTVEDTTAADAQPTGIEMVRRQGAGTVAMLATAAIDRRLPAMLARRAERLVAEAQEQGTTLVPSTDAAPELKDEVAAALGIAQQSEVEIPPHVLLAIAVTSSPELGLSSRNELHSASLPVESALRAVLQGLSDTDTFGRAELETRLLARFPALRGALPRRPALDAVVATVAPGMVWDEPSARYRFPRTDEPKGSTIPTYRTRTPHPNKVVGPRSDVLSALGAGERGGGERRFRALGVPIGHSDAVAEALSERFAATRINVTDVILDAMRARAAEVGLDWSMILAADAGATADREGLKGFVAQCAPAIIDVVAAANGPVVLTDLSTLAAYGQLNIVSAWTDLAAPPPHSVWAMIPQPHTTGGAGPLVDGVALPLNSPEQFIPLTDDDVGALIAPADAAP</sequence>
<dbReference type="Pfam" id="PF00069">
    <property type="entry name" value="Pkinase"/>
    <property type="match status" value="2"/>
</dbReference>
<organism evidence="4 5">
    <name type="scientific">Gordonia polyisoprenivorans</name>
    <dbReference type="NCBI Taxonomy" id="84595"/>
    <lineage>
        <taxon>Bacteria</taxon>
        <taxon>Bacillati</taxon>
        <taxon>Actinomycetota</taxon>
        <taxon>Actinomycetes</taxon>
        <taxon>Mycobacteriales</taxon>
        <taxon>Gordoniaceae</taxon>
        <taxon>Gordonia</taxon>
    </lineage>
</organism>
<dbReference type="Proteomes" id="UP000563898">
    <property type="component" value="Unassembled WGS sequence"/>
</dbReference>
<evidence type="ECO:0000256" key="1">
    <source>
        <dbReference type="SAM" id="MobiDB-lite"/>
    </source>
</evidence>
<dbReference type="PANTHER" id="PTHR24347">
    <property type="entry name" value="SERINE/THREONINE-PROTEIN KINASE"/>
    <property type="match status" value="1"/>
</dbReference>
<evidence type="ECO:0000313" key="5">
    <source>
        <dbReference type="Proteomes" id="UP000563898"/>
    </source>
</evidence>
<name>A0A846WMZ1_9ACTN</name>
<dbReference type="Pfam" id="PF08378">
    <property type="entry name" value="NERD"/>
    <property type="match status" value="1"/>
</dbReference>
<dbReference type="InterPro" id="IPR011528">
    <property type="entry name" value="NERD"/>
</dbReference>
<reference evidence="4 5" key="1">
    <citation type="submission" date="2020-04" db="EMBL/GenBank/DDBJ databases">
        <title>MicrobeNet Type strains.</title>
        <authorList>
            <person name="Nicholson A.C."/>
        </authorList>
    </citation>
    <scope>NUCLEOTIDE SEQUENCE [LARGE SCALE GENOMIC DNA]</scope>
    <source>
        <strain evidence="4 5">ATCC BAA-14</strain>
    </source>
</reference>
<gene>
    <name evidence="4" type="ORF">HGA05_15700</name>
</gene>
<dbReference type="GO" id="GO:0004672">
    <property type="term" value="F:protein kinase activity"/>
    <property type="evidence" value="ECO:0007669"/>
    <property type="project" value="InterPro"/>
</dbReference>
<evidence type="ECO:0000259" key="2">
    <source>
        <dbReference type="PROSITE" id="PS50011"/>
    </source>
</evidence>
<comment type="caution">
    <text evidence="4">The sequence shown here is derived from an EMBL/GenBank/DDBJ whole genome shotgun (WGS) entry which is preliminary data.</text>
</comment>
<dbReference type="GO" id="GO:0005524">
    <property type="term" value="F:ATP binding"/>
    <property type="evidence" value="ECO:0007669"/>
    <property type="project" value="InterPro"/>
</dbReference>
<feature type="compositionally biased region" description="Basic and acidic residues" evidence="1">
    <location>
        <begin position="507"/>
        <end position="519"/>
    </location>
</feature>